<keyword evidence="2" id="KW-0503">Monooxygenase</keyword>
<dbReference type="SUPFAM" id="SSF51905">
    <property type="entry name" value="FAD/NAD(P)-binding domain"/>
    <property type="match status" value="1"/>
</dbReference>
<organism evidence="4 5">
    <name type="scientific">Streptomyces agglomeratus</name>
    <dbReference type="NCBI Taxonomy" id="285458"/>
    <lineage>
        <taxon>Bacteria</taxon>
        <taxon>Bacillati</taxon>
        <taxon>Actinomycetota</taxon>
        <taxon>Actinomycetes</taxon>
        <taxon>Kitasatosporales</taxon>
        <taxon>Streptomycetaceae</taxon>
        <taxon>Streptomyces</taxon>
    </lineage>
</organism>
<sequence length="392" mass="41952">MKSIKVLIAGGGIGGLALAVALRERGISAEVFERAKSFGNTGSGVELTPNGVKSVDRISPRLGSAVRAAGWSSDLHADDMPIMSWDGKLLKSREVGNFPAKWGAPMIGILRAELHRLLVEAVHRPGPTPVTVHHQAAVVAASTSGDTASVRLADGRTVTGDLVVGADGVRSTLRSVVTGDVQPRYLGFTSVRGISKRPAQHGDGFVFVGPGGHFFAEACDESRLFWTATINAPEHSWPAKPAEQARADLLELWGGWSAPLSETVASCDLEDLVVTDVHDCPPLKRWHTGRLVLLGDAAHPIGPVLGQGANMALEDVASLACLLAENDVPAALRMYGRVRSQRANKIVQHSRLLARLGHTTNPLVGMVRDALIKSMKRREDTYRDKELFSYSP</sequence>
<dbReference type="InterPro" id="IPR050493">
    <property type="entry name" value="FAD-dep_Monooxygenase_BioMet"/>
</dbReference>
<comment type="caution">
    <text evidence="4">The sequence shown here is derived from an EMBL/GenBank/DDBJ whole genome shotgun (WGS) entry which is preliminary data.</text>
</comment>
<dbReference type="Pfam" id="PF01494">
    <property type="entry name" value="FAD_binding_3"/>
    <property type="match status" value="1"/>
</dbReference>
<gene>
    <name evidence="4" type="ORF">AS594_29320</name>
</gene>
<dbReference type="Proteomes" id="UP000095759">
    <property type="component" value="Unassembled WGS sequence"/>
</dbReference>
<keyword evidence="1" id="KW-0560">Oxidoreductase</keyword>
<protein>
    <recommendedName>
        <fullName evidence="3">FAD-binding domain-containing protein</fullName>
    </recommendedName>
</protein>
<dbReference type="GO" id="GO:0004497">
    <property type="term" value="F:monooxygenase activity"/>
    <property type="evidence" value="ECO:0007669"/>
    <property type="project" value="UniProtKB-KW"/>
</dbReference>
<proteinExistence type="predicted"/>
<name>A0A1E5PEL7_9ACTN</name>
<accession>A0A1E5PEL7</accession>
<dbReference type="PANTHER" id="PTHR13789:SF309">
    <property type="entry name" value="PUTATIVE (AFU_ORTHOLOGUE AFUA_6G14510)-RELATED"/>
    <property type="match status" value="1"/>
</dbReference>
<feature type="domain" description="FAD-binding" evidence="3">
    <location>
        <begin position="4"/>
        <end position="349"/>
    </location>
</feature>
<dbReference type="InterPro" id="IPR036188">
    <property type="entry name" value="FAD/NAD-bd_sf"/>
</dbReference>
<evidence type="ECO:0000256" key="2">
    <source>
        <dbReference type="ARBA" id="ARBA00023033"/>
    </source>
</evidence>
<evidence type="ECO:0000256" key="1">
    <source>
        <dbReference type="ARBA" id="ARBA00023002"/>
    </source>
</evidence>
<dbReference type="EMBL" id="MEHJ01000001">
    <property type="protein sequence ID" value="OEJ27982.1"/>
    <property type="molecule type" value="Genomic_DNA"/>
</dbReference>
<keyword evidence="5" id="KW-1185">Reference proteome</keyword>
<reference evidence="4 5" key="1">
    <citation type="submission" date="2016-08" db="EMBL/GenBank/DDBJ databases">
        <title>Complete genome sequence of Streptomyces agglomeratus strain 6-3-2, a novel anti-MRSA actinomycete isolated from Wuli of Tebit, China.</title>
        <authorList>
            <person name="Chen X."/>
        </authorList>
    </citation>
    <scope>NUCLEOTIDE SEQUENCE [LARGE SCALE GENOMIC DNA]</scope>
    <source>
        <strain evidence="4 5">6-3-2</strain>
    </source>
</reference>
<evidence type="ECO:0000313" key="4">
    <source>
        <dbReference type="EMBL" id="OEJ27982.1"/>
    </source>
</evidence>
<dbReference type="AlphaFoldDB" id="A0A1E5PEL7"/>
<evidence type="ECO:0000313" key="5">
    <source>
        <dbReference type="Proteomes" id="UP000095759"/>
    </source>
</evidence>
<dbReference type="PRINTS" id="PR00420">
    <property type="entry name" value="RNGMNOXGNASE"/>
</dbReference>
<dbReference type="RefSeq" id="WP_069929830.1">
    <property type="nucleotide sequence ID" value="NZ_MEHI01000001.1"/>
</dbReference>
<dbReference type="GO" id="GO:0071949">
    <property type="term" value="F:FAD binding"/>
    <property type="evidence" value="ECO:0007669"/>
    <property type="project" value="InterPro"/>
</dbReference>
<dbReference type="STRING" id="285458.BGM19_07505"/>
<dbReference type="Gene3D" id="3.50.50.60">
    <property type="entry name" value="FAD/NAD(P)-binding domain"/>
    <property type="match status" value="1"/>
</dbReference>
<dbReference type="InterPro" id="IPR002938">
    <property type="entry name" value="FAD-bd"/>
</dbReference>
<dbReference type="PANTHER" id="PTHR13789">
    <property type="entry name" value="MONOOXYGENASE"/>
    <property type="match status" value="1"/>
</dbReference>
<evidence type="ECO:0000259" key="3">
    <source>
        <dbReference type="Pfam" id="PF01494"/>
    </source>
</evidence>